<reference evidence="1 2" key="1">
    <citation type="submission" date="2021-01" db="EMBL/GenBank/DDBJ databases">
        <title>Genomic Encyclopedia of Type Strains, Phase IV (KMG-IV): sequencing the most valuable type-strain genomes for metagenomic binning, comparative biology and taxonomic classification.</title>
        <authorList>
            <person name="Goeker M."/>
        </authorList>
    </citation>
    <scope>NUCLEOTIDE SEQUENCE [LARGE SCALE GENOMIC DNA]</scope>
    <source>
        <strain evidence="1 2">DSM 24436</strain>
    </source>
</reference>
<keyword evidence="2" id="KW-1185">Reference proteome</keyword>
<dbReference type="EMBL" id="JAFBDT010000028">
    <property type="protein sequence ID" value="MBM7562745.1"/>
    <property type="molecule type" value="Genomic_DNA"/>
</dbReference>
<accession>A0ABS2MTR8</accession>
<evidence type="ECO:0000313" key="2">
    <source>
        <dbReference type="Proteomes" id="UP000767854"/>
    </source>
</evidence>
<proteinExistence type="predicted"/>
<gene>
    <name evidence="1" type="ORF">JOC49_002306</name>
</gene>
<protein>
    <recommendedName>
        <fullName evidence="3">Replicative DNA helicase</fullName>
    </recommendedName>
</protein>
<dbReference type="RefSeq" id="WP_204665170.1">
    <property type="nucleotide sequence ID" value="NZ_JAFBDT010000028.1"/>
</dbReference>
<dbReference type="Proteomes" id="UP000767854">
    <property type="component" value="Unassembled WGS sequence"/>
</dbReference>
<organism evidence="1 2">
    <name type="scientific">Fusibacter tunisiensis</name>
    <dbReference type="NCBI Taxonomy" id="1008308"/>
    <lineage>
        <taxon>Bacteria</taxon>
        <taxon>Bacillati</taxon>
        <taxon>Bacillota</taxon>
        <taxon>Clostridia</taxon>
        <taxon>Eubacteriales</taxon>
        <taxon>Eubacteriales Family XII. Incertae Sedis</taxon>
        <taxon>Fusibacter</taxon>
    </lineage>
</organism>
<evidence type="ECO:0000313" key="1">
    <source>
        <dbReference type="EMBL" id="MBM7562745.1"/>
    </source>
</evidence>
<comment type="caution">
    <text evidence="1">The sequence shown here is derived from an EMBL/GenBank/DDBJ whole genome shotgun (WGS) entry which is preliminary data.</text>
</comment>
<sequence>MYEFLNNFHKRMELVAIHHFMNEIAVVKEGLRQTALDKKEALNLLMQLLCFIMEKSLLEQSCTLKDIASYLEFLHIEQAFDDQGVDYDELAKYLVRDALQNKGKPYYFESYDFSGQNPTSYFIRLIEDRLVQTEGKEVFSYSLTAQGFQFLFSTLEVEEALQMNFEQLRLKYAIQKRNFGSAKESVDNLFTLNKKQILKIQEYIRQIKEDIGMFSARDYEETYRTTFDTLNEQKEKHEELYKLILTTKEQYYSQHMEKETIKLEEDLRHIDYIQSRLQQLLGEQLKMFKQHQTLSEVYNDAISNILYIGFENRLNIEKDLLEPFEENIQAFEGMAKILKPLFLPKMKRIFNFNLAYAAQRIEEEENDLDEKTIFFEERFDEESERLYQERIEYIHGVYDEIVTQILMGIRENPMSGVKLSSLFSRVEDVDLLRNVLVQLHNDYHLDIKAILKGSESHVYTPGEDFDFGYTLSRVLRQHEALNTCNSIETQVVFNEKITIKSENGKKYLRCFEMEFSDKRSQ</sequence>
<evidence type="ECO:0008006" key="3">
    <source>
        <dbReference type="Google" id="ProtNLM"/>
    </source>
</evidence>
<name>A0ABS2MTR8_9FIRM</name>